<reference evidence="3" key="1">
    <citation type="submission" date="2021-01" db="EMBL/GenBank/DDBJ databases">
        <title>Whole genome shotgun sequence of Virgisporangium ochraceum NBRC 16418.</title>
        <authorList>
            <person name="Komaki H."/>
            <person name="Tamura T."/>
        </authorList>
    </citation>
    <scope>NUCLEOTIDE SEQUENCE</scope>
    <source>
        <strain evidence="3">NBRC 16418</strain>
    </source>
</reference>
<dbReference type="GO" id="GO:0016209">
    <property type="term" value="F:antioxidant activity"/>
    <property type="evidence" value="ECO:0007669"/>
    <property type="project" value="InterPro"/>
</dbReference>
<accession>A0A8J4EEX2</accession>
<dbReference type="RefSeq" id="WP_203932073.1">
    <property type="nucleotide sequence ID" value="NZ_BOPH01000098.1"/>
</dbReference>
<keyword evidence="1" id="KW-0812">Transmembrane</keyword>
<feature type="transmembrane region" description="Helical" evidence="1">
    <location>
        <begin position="6"/>
        <end position="26"/>
    </location>
</feature>
<organism evidence="3 4">
    <name type="scientific">Virgisporangium ochraceum</name>
    <dbReference type="NCBI Taxonomy" id="65505"/>
    <lineage>
        <taxon>Bacteria</taxon>
        <taxon>Bacillati</taxon>
        <taxon>Actinomycetota</taxon>
        <taxon>Actinomycetes</taxon>
        <taxon>Micromonosporales</taxon>
        <taxon>Micromonosporaceae</taxon>
        <taxon>Virgisporangium</taxon>
    </lineage>
</organism>
<keyword evidence="4" id="KW-1185">Reference proteome</keyword>
<dbReference type="InterPro" id="IPR036249">
    <property type="entry name" value="Thioredoxin-like_sf"/>
</dbReference>
<feature type="domain" description="Thioredoxin" evidence="2">
    <location>
        <begin position="44"/>
        <end position="174"/>
    </location>
</feature>
<gene>
    <name evidence="3" type="ORF">Voc01_071360</name>
</gene>
<dbReference type="Proteomes" id="UP000635606">
    <property type="component" value="Unassembled WGS sequence"/>
</dbReference>
<dbReference type="PROSITE" id="PS51352">
    <property type="entry name" value="THIOREDOXIN_2"/>
    <property type="match status" value="1"/>
</dbReference>
<proteinExistence type="predicted"/>
<name>A0A8J4EEX2_9ACTN</name>
<evidence type="ECO:0000256" key="1">
    <source>
        <dbReference type="SAM" id="Phobius"/>
    </source>
</evidence>
<dbReference type="Gene3D" id="3.40.30.10">
    <property type="entry name" value="Glutaredoxin"/>
    <property type="match status" value="1"/>
</dbReference>
<keyword evidence="1" id="KW-1133">Transmembrane helix</keyword>
<evidence type="ECO:0000259" key="2">
    <source>
        <dbReference type="PROSITE" id="PS51352"/>
    </source>
</evidence>
<sequence>MPYLVVAVVLTTALGLLNLLLTFAVLRRLREAAARERDAASGVIGIGRTPADFAATDTDGRAVGRDDLTGRTLVGFFSTTCSACVEELPRFEARAGDLAGGRERVLAVVHGDPPAAEEMARRLADVARVVVEDPHGPVGRAFEVRAYPAWCLLDDGVVDRTDLGADPVPAAAAA</sequence>
<keyword evidence="1" id="KW-0472">Membrane</keyword>
<dbReference type="CDD" id="cd02966">
    <property type="entry name" value="TlpA_like_family"/>
    <property type="match status" value="1"/>
</dbReference>
<dbReference type="EMBL" id="BOPH01000098">
    <property type="protein sequence ID" value="GIJ72219.1"/>
    <property type="molecule type" value="Genomic_DNA"/>
</dbReference>
<evidence type="ECO:0000313" key="4">
    <source>
        <dbReference type="Proteomes" id="UP000635606"/>
    </source>
</evidence>
<protein>
    <recommendedName>
        <fullName evidence="2">Thioredoxin domain-containing protein</fullName>
    </recommendedName>
</protein>
<dbReference type="AlphaFoldDB" id="A0A8J4EEX2"/>
<dbReference type="GO" id="GO:0016491">
    <property type="term" value="F:oxidoreductase activity"/>
    <property type="evidence" value="ECO:0007669"/>
    <property type="project" value="InterPro"/>
</dbReference>
<dbReference type="Pfam" id="PF00578">
    <property type="entry name" value="AhpC-TSA"/>
    <property type="match status" value="1"/>
</dbReference>
<dbReference type="InterPro" id="IPR013766">
    <property type="entry name" value="Thioredoxin_domain"/>
</dbReference>
<comment type="caution">
    <text evidence="3">The sequence shown here is derived from an EMBL/GenBank/DDBJ whole genome shotgun (WGS) entry which is preliminary data.</text>
</comment>
<dbReference type="InterPro" id="IPR000866">
    <property type="entry name" value="AhpC/TSA"/>
</dbReference>
<evidence type="ECO:0000313" key="3">
    <source>
        <dbReference type="EMBL" id="GIJ72219.1"/>
    </source>
</evidence>
<dbReference type="SUPFAM" id="SSF52833">
    <property type="entry name" value="Thioredoxin-like"/>
    <property type="match status" value="1"/>
</dbReference>